<dbReference type="SUPFAM" id="SSF144292">
    <property type="entry name" value="occludin/ELL-like"/>
    <property type="match status" value="1"/>
</dbReference>
<dbReference type="InterPro" id="IPR010844">
    <property type="entry name" value="Occludin_ELL"/>
</dbReference>
<dbReference type="GO" id="GO:0008023">
    <property type="term" value="C:transcription elongation factor complex"/>
    <property type="evidence" value="ECO:0007669"/>
    <property type="project" value="InterPro"/>
</dbReference>
<feature type="compositionally biased region" description="Basic and acidic residues" evidence="7">
    <location>
        <begin position="344"/>
        <end position="354"/>
    </location>
</feature>
<dbReference type="GO" id="GO:0042795">
    <property type="term" value="P:snRNA transcription by RNA polymerase II"/>
    <property type="evidence" value="ECO:0007669"/>
    <property type="project" value="TreeGrafter"/>
</dbReference>
<sequence length="727" mass="82089">MMVCSPSRSLFSSCFSLNKCNENPTIQFLDNGNEGRLSFPSISQPAQRGGRVGFNFSLSNNADIEGPQGSFECIKQNGPKCLETVGSLQCKMRIHANEDIYEATRSRMAAVEQQQKKNCTREIELNKTGIGRKAKICRNSAPKIDPIPPSSYGYPSIKYQTSSSNKSSCSPALKHGNPDIVRQPLRTRLIHLLAVRNYKKPEIYAAISRDGMKERDKNQLMPTLLSIASVRDNTYRLFRHIWNEVREDWPFYTEQERQMLKRNKPQNLTPPGNSDGGSSASSGQSPGSNHPGSPPSAIEGPSSLKRPGYFNGVDGIQTKRHRVSHYRKPAGNGTSISSIPSQNDESRFSAKSKMDSLANDNGFSSKRTRMDNMDLFNNMNDRSPLSLNTMTSYKAETDSDNDDFFCPKSLNRSSSPQLSPVVNKNYSPSTAHNAHISSTPSDARLSSTDVTQRKSSKLPKLCLDNEEVRADVSSWLNNSSDDVDMAPPEQQYTTSSTKPYEVTSSTDIMSKSDSQFPSLSESVPVDTSHVKKENLDKSHMKKQTPDTRQIKKENIDTRHVKKENVSASHLKKENLDMNTCNQNSSALVQDSFQPLECTVQQAQPLPRYMKDYTTIKTLEQRRKYKDDFNANYTEYKSLHKIVEHTTAKFSYLEEELKKHPKNSAEYEKIKKEIVMRYKAVKNNKNYQATKQKFQYLHDKLSHIKKLVSDFDNLHLKNSNACKMEPVS</sequence>
<dbReference type="GO" id="GO:0006368">
    <property type="term" value="P:transcription elongation by RNA polymerase II"/>
    <property type="evidence" value="ECO:0007669"/>
    <property type="project" value="InterPro"/>
</dbReference>
<dbReference type="Pfam" id="PF10390">
    <property type="entry name" value="ELL"/>
    <property type="match status" value="1"/>
</dbReference>
<dbReference type="Gene3D" id="1.10.10.2670">
    <property type="entry name" value="E3 ubiquitin-protein ligase"/>
    <property type="match status" value="1"/>
</dbReference>
<dbReference type="Pfam" id="PF07303">
    <property type="entry name" value="Occludin_ELL"/>
    <property type="match status" value="1"/>
</dbReference>
<evidence type="ECO:0000256" key="6">
    <source>
        <dbReference type="PROSITE-ProRule" id="PRU01324"/>
    </source>
</evidence>
<evidence type="ECO:0000256" key="3">
    <source>
        <dbReference type="ARBA" id="ARBA00023015"/>
    </source>
</evidence>
<dbReference type="SUPFAM" id="SSF46785">
    <property type="entry name" value="Winged helix' DNA-binding domain"/>
    <property type="match status" value="1"/>
</dbReference>
<comment type="similarity">
    <text evidence="2 6">Belongs to the ELL/occludin family.</text>
</comment>
<keyword evidence="4" id="KW-0804">Transcription</keyword>
<feature type="compositionally biased region" description="Low complexity" evidence="7">
    <location>
        <begin position="270"/>
        <end position="291"/>
    </location>
</feature>
<evidence type="ECO:0000259" key="8">
    <source>
        <dbReference type="PROSITE" id="PS51980"/>
    </source>
</evidence>
<dbReference type="PROSITE" id="PS51980">
    <property type="entry name" value="OCEL"/>
    <property type="match status" value="1"/>
</dbReference>
<dbReference type="AlphaFoldDB" id="A0A9P0F4J3"/>
<evidence type="ECO:0000256" key="4">
    <source>
        <dbReference type="ARBA" id="ARBA00023163"/>
    </source>
</evidence>
<dbReference type="GO" id="GO:0032968">
    <property type="term" value="P:positive regulation of transcription elongation by RNA polymerase II"/>
    <property type="evidence" value="ECO:0007669"/>
    <property type="project" value="TreeGrafter"/>
</dbReference>
<feature type="compositionally biased region" description="Basic residues" evidence="7">
    <location>
        <begin position="318"/>
        <end position="328"/>
    </location>
</feature>
<dbReference type="GO" id="GO:0000987">
    <property type="term" value="F:cis-regulatory region sequence-specific DNA binding"/>
    <property type="evidence" value="ECO:0007669"/>
    <property type="project" value="TreeGrafter"/>
</dbReference>
<feature type="compositionally biased region" description="Polar residues" evidence="7">
    <location>
        <begin position="332"/>
        <end position="343"/>
    </location>
</feature>
<dbReference type="Gene3D" id="6.10.140.340">
    <property type="match status" value="1"/>
</dbReference>
<dbReference type="Proteomes" id="UP001152759">
    <property type="component" value="Chromosome 4"/>
</dbReference>
<dbReference type="InterPro" id="IPR042065">
    <property type="entry name" value="E3_ELL-like"/>
</dbReference>
<dbReference type="EMBL" id="OU963865">
    <property type="protein sequence ID" value="CAH0388679.1"/>
    <property type="molecule type" value="Genomic_DNA"/>
</dbReference>
<evidence type="ECO:0000313" key="9">
    <source>
        <dbReference type="EMBL" id="CAH0388679.1"/>
    </source>
</evidence>
<feature type="compositionally biased region" description="Polar residues" evidence="7">
    <location>
        <begin position="490"/>
        <end position="521"/>
    </location>
</feature>
<feature type="region of interest" description="Disordered" evidence="7">
    <location>
        <begin position="476"/>
        <end position="577"/>
    </location>
</feature>
<feature type="compositionally biased region" description="Basic and acidic residues" evidence="7">
    <location>
        <begin position="528"/>
        <end position="575"/>
    </location>
</feature>
<dbReference type="InterPro" id="IPR031176">
    <property type="entry name" value="ELL/occludin"/>
</dbReference>
<gene>
    <name evidence="9" type="ORF">BEMITA_LOCUS7580</name>
</gene>
<feature type="compositionally biased region" description="Polar residues" evidence="7">
    <location>
        <begin position="410"/>
        <end position="450"/>
    </location>
</feature>
<accession>A0A9P0F4J3</accession>
<evidence type="ECO:0000256" key="2">
    <source>
        <dbReference type="ARBA" id="ARBA00009171"/>
    </source>
</evidence>
<protein>
    <recommendedName>
        <fullName evidence="8">OCEL domain-containing protein</fullName>
    </recommendedName>
</protein>
<dbReference type="PANTHER" id="PTHR23288">
    <property type="entry name" value="OCCLUDIN AND RNA POLYMERASE II ELONGATION FACTOR ELL"/>
    <property type="match status" value="1"/>
</dbReference>
<feature type="region of interest" description="Disordered" evidence="7">
    <location>
        <begin position="263"/>
        <end position="368"/>
    </location>
</feature>
<dbReference type="InterPro" id="IPR019464">
    <property type="entry name" value="ELL_N"/>
</dbReference>
<comment type="subcellular location">
    <subcellularLocation>
        <location evidence="1">Nucleus</location>
    </subcellularLocation>
</comment>
<keyword evidence="10" id="KW-1185">Reference proteome</keyword>
<name>A0A9P0F4J3_BEMTA</name>
<proteinExistence type="inferred from homology"/>
<feature type="region of interest" description="Disordered" evidence="7">
    <location>
        <begin position="407"/>
        <end position="458"/>
    </location>
</feature>
<keyword evidence="5" id="KW-0539">Nucleus</keyword>
<dbReference type="InterPro" id="IPR036390">
    <property type="entry name" value="WH_DNA-bd_sf"/>
</dbReference>
<evidence type="ECO:0000256" key="1">
    <source>
        <dbReference type="ARBA" id="ARBA00004123"/>
    </source>
</evidence>
<organism evidence="9 10">
    <name type="scientific">Bemisia tabaci</name>
    <name type="common">Sweetpotato whitefly</name>
    <name type="synonym">Aleurodes tabaci</name>
    <dbReference type="NCBI Taxonomy" id="7038"/>
    <lineage>
        <taxon>Eukaryota</taxon>
        <taxon>Metazoa</taxon>
        <taxon>Ecdysozoa</taxon>
        <taxon>Arthropoda</taxon>
        <taxon>Hexapoda</taxon>
        <taxon>Insecta</taxon>
        <taxon>Pterygota</taxon>
        <taxon>Neoptera</taxon>
        <taxon>Paraneoptera</taxon>
        <taxon>Hemiptera</taxon>
        <taxon>Sternorrhyncha</taxon>
        <taxon>Aleyrodoidea</taxon>
        <taxon>Aleyrodidae</taxon>
        <taxon>Aleyrodinae</taxon>
        <taxon>Bemisia</taxon>
    </lineage>
</organism>
<evidence type="ECO:0000313" key="10">
    <source>
        <dbReference type="Proteomes" id="UP001152759"/>
    </source>
</evidence>
<evidence type="ECO:0000256" key="5">
    <source>
        <dbReference type="ARBA" id="ARBA00023242"/>
    </source>
</evidence>
<keyword evidence="3" id="KW-0805">Transcription regulation</keyword>
<dbReference type="PANTHER" id="PTHR23288:SF17">
    <property type="entry name" value="RNA POLYMERASE II ELONGATION FACTOR ELL"/>
    <property type="match status" value="1"/>
</dbReference>
<evidence type="ECO:0000256" key="7">
    <source>
        <dbReference type="SAM" id="MobiDB-lite"/>
    </source>
</evidence>
<feature type="domain" description="OCEL" evidence="8">
    <location>
        <begin position="606"/>
        <end position="715"/>
    </location>
</feature>
<reference evidence="9" key="1">
    <citation type="submission" date="2021-12" db="EMBL/GenBank/DDBJ databases">
        <authorList>
            <person name="King R."/>
        </authorList>
    </citation>
    <scope>NUCLEOTIDE SEQUENCE</scope>
</reference>